<sequence length="316" mass="34434">MKDLEEGKPNLDCDTLACDLCWMENLDGMILLYNSSEWVKLAESVMKIGYGKDLAYYFLGQAAEGMGYNEAALKYYNQGVAAFSDSRKLHHCRESGGGCGGLDLAQAFPQRIAAVKASMKTSGRESAGRKDNKNRGGNKPAQNENKETGNKRPVTSNVLDNLEIGGYLLKNGKYEETVQLDEQDPDEPGIIFRAGISNKAFGDLNGDGITDGVVIIWCNTGGNGSVIGLAAAVADSGKPIVTKVITLGDSRIDIRSMKIEQGMIILRLITHGPNDGLCCPSVKSICKFKLEGSRLVNLTPKVLRYELKDYDGWFFR</sequence>
<proteinExistence type="predicted"/>
<dbReference type="OrthoDB" id="9181702at2"/>
<dbReference type="EMBL" id="FOBS01000038">
    <property type="protein sequence ID" value="SEM72036.1"/>
    <property type="molecule type" value="Genomic_DNA"/>
</dbReference>
<dbReference type="RefSeq" id="WP_093884712.1">
    <property type="nucleotide sequence ID" value="NZ_FOBS01000038.1"/>
</dbReference>
<keyword evidence="3" id="KW-1185">Reference proteome</keyword>
<dbReference type="STRING" id="43775.SAMN04489760_13831"/>
<evidence type="ECO:0000313" key="3">
    <source>
        <dbReference type="Proteomes" id="UP000198744"/>
    </source>
</evidence>
<reference evidence="2 3" key="1">
    <citation type="submission" date="2016-10" db="EMBL/GenBank/DDBJ databases">
        <authorList>
            <person name="de Groot N.N."/>
        </authorList>
    </citation>
    <scope>NUCLEOTIDE SEQUENCE [LARGE SCALE GENOMIC DNA]</scope>
    <source>
        <strain evidence="2 3">DSM 8423</strain>
    </source>
</reference>
<feature type="compositionally biased region" description="Basic and acidic residues" evidence="1">
    <location>
        <begin position="122"/>
        <end position="134"/>
    </location>
</feature>
<accession>A0A1H8AND7</accession>
<evidence type="ECO:0000256" key="1">
    <source>
        <dbReference type="SAM" id="MobiDB-lite"/>
    </source>
</evidence>
<name>A0A1H8AND7_9BACT</name>
<dbReference type="Proteomes" id="UP000198744">
    <property type="component" value="Unassembled WGS sequence"/>
</dbReference>
<evidence type="ECO:0000313" key="2">
    <source>
        <dbReference type="EMBL" id="SEM72036.1"/>
    </source>
</evidence>
<protein>
    <submittedName>
        <fullName evidence="2">Uncharacterized protein</fullName>
    </submittedName>
</protein>
<organism evidence="2 3">
    <name type="scientific">Syntrophus gentianae</name>
    <dbReference type="NCBI Taxonomy" id="43775"/>
    <lineage>
        <taxon>Bacteria</taxon>
        <taxon>Pseudomonadati</taxon>
        <taxon>Thermodesulfobacteriota</taxon>
        <taxon>Syntrophia</taxon>
        <taxon>Syntrophales</taxon>
        <taxon>Syntrophaceae</taxon>
        <taxon>Syntrophus</taxon>
    </lineage>
</organism>
<feature type="region of interest" description="Disordered" evidence="1">
    <location>
        <begin position="119"/>
        <end position="155"/>
    </location>
</feature>
<dbReference type="AlphaFoldDB" id="A0A1H8AND7"/>
<gene>
    <name evidence="2" type="ORF">SAMN04489760_13831</name>
</gene>